<dbReference type="PANTHER" id="PTHR30137:SF6">
    <property type="entry name" value="LUCIFERASE-LIKE MONOOXYGENASE"/>
    <property type="match status" value="1"/>
</dbReference>
<dbReference type="Pfam" id="PF00296">
    <property type="entry name" value="Bac_luciferase"/>
    <property type="match status" value="1"/>
</dbReference>
<feature type="domain" description="Luciferase-like" evidence="1">
    <location>
        <begin position="31"/>
        <end position="182"/>
    </location>
</feature>
<dbReference type="AlphaFoldDB" id="A0A6I4XP36"/>
<protein>
    <submittedName>
        <fullName evidence="2">LLM class flavin-dependent oxidoreductase</fullName>
    </submittedName>
</protein>
<dbReference type="InterPro" id="IPR011251">
    <property type="entry name" value="Luciferase-like_dom"/>
</dbReference>
<evidence type="ECO:0000313" key="2">
    <source>
        <dbReference type="EMBL" id="MXS27659.1"/>
    </source>
</evidence>
<dbReference type="RefSeq" id="WP_160806309.1">
    <property type="nucleotide sequence ID" value="NZ_WVTI01000107.1"/>
</dbReference>
<evidence type="ECO:0000259" key="1">
    <source>
        <dbReference type="Pfam" id="PF00296"/>
    </source>
</evidence>
<name>A0A6I4XP36_ENTGA</name>
<dbReference type="Proteomes" id="UP000439965">
    <property type="component" value="Unassembled WGS sequence"/>
</dbReference>
<dbReference type="InterPro" id="IPR036661">
    <property type="entry name" value="Luciferase-like_sf"/>
</dbReference>
<organism evidence="2 3">
    <name type="scientific">Enterococcus gallinarum</name>
    <dbReference type="NCBI Taxonomy" id="1353"/>
    <lineage>
        <taxon>Bacteria</taxon>
        <taxon>Bacillati</taxon>
        <taxon>Bacillota</taxon>
        <taxon>Bacilli</taxon>
        <taxon>Lactobacillales</taxon>
        <taxon>Enterococcaceae</taxon>
        <taxon>Enterococcus</taxon>
    </lineage>
</organism>
<reference evidence="2 3" key="1">
    <citation type="submission" date="2019-04" db="EMBL/GenBank/DDBJ databases">
        <title>Step-wise assembly of the neonatal virome modulated by breast feeding.</title>
        <authorList>
            <person name="Liang G."/>
            <person name="Bushman F."/>
        </authorList>
    </citation>
    <scope>NUCLEOTIDE SEQUENCE [LARGE SCALE GENOMIC DNA]</scope>
    <source>
        <strain evidence="2 3">E3404</strain>
    </source>
</reference>
<dbReference type="GO" id="GO:0005829">
    <property type="term" value="C:cytosol"/>
    <property type="evidence" value="ECO:0007669"/>
    <property type="project" value="TreeGrafter"/>
</dbReference>
<dbReference type="InterPro" id="IPR050766">
    <property type="entry name" value="Bact_Lucif_Oxidored"/>
</dbReference>
<accession>A0A6I4XP36</accession>
<dbReference type="Gene3D" id="3.20.20.30">
    <property type="entry name" value="Luciferase-like domain"/>
    <property type="match status" value="1"/>
</dbReference>
<proteinExistence type="predicted"/>
<sequence length="208" mass="23949">NGQPPQLDQFDKLPEILLFLREEFPEDHLYSKISAVPREVLLPQPWLLGASKESARSAGEYGINFSFAQFIHGHLPKEVLSAYYKHFRPVTEQQEPQVSAAYFTFAADTKEEAEYHAASFEHYIFATEHGLPNKFLSPEEALAFPYSEMDKLVLEQNKQRFVIGSSQEVAEFFHQQEELGLTEAMLITPGYDKQTRFQSFERLAKELL</sequence>
<dbReference type="SUPFAM" id="SSF51679">
    <property type="entry name" value="Bacterial luciferase-like"/>
    <property type="match status" value="1"/>
</dbReference>
<gene>
    <name evidence="2" type="ORF">GTI89_16550</name>
</gene>
<dbReference type="GO" id="GO:0016705">
    <property type="term" value="F:oxidoreductase activity, acting on paired donors, with incorporation or reduction of molecular oxygen"/>
    <property type="evidence" value="ECO:0007669"/>
    <property type="project" value="InterPro"/>
</dbReference>
<dbReference type="PANTHER" id="PTHR30137">
    <property type="entry name" value="LUCIFERASE-LIKE MONOOXYGENASE"/>
    <property type="match status" value="1"/>
</dbReference>
<comment type="caution">
    <text evidence="2">The sequence shown here is derived from an EMBL/GenBank/DDBJ whole genome shotgun (WGS) entry which is preliminary data.</text>
</comment>
<feature type="non-terminal residue" evidence="2">
    <location>
        <position position="1"/>
    </location>
</feature>
<dbReference type="EMBL" id="WVTI01000107">
    <property type="protein sequence ID" value="MXS27659.1"/>
    <property type="molecule type" value="Genomic_DNA"/>
</dbReference>
<evidence type="ECO:0000313" key="3">
    <source>
        <dbReference type="Proteomes" id="UP000439965"/>
    </source>
</evidence>